<evidence type="ECO:0008006" key="2">
    <source>
        <dbReference type="Google" id="ProtNLM"/>
    </source>
</evidence>
<dbReference type="GO" id="GO:0099402">
    <property type="term" value="P:plant organ development"/>
    <property type="evidence" value="ECO:0007669"/>
    <property type="project" value="UniProtKB-ARBA"/>
</dbReference>
<dbReference type="InterPro" id="IPR002885">
    <property type="entry name" value="PPR_rpt"/>
</dbReference>
<dbReference type="FunFam" id="1.25.40.10:FF:000567">
    <property type="entry name" value="Putative pentatricopeptide repeat-containing protein"/>
    <property type="match status" value="1"/>
</dbReference>
<sequence length="776" mass="85008">MPAHRRLAIAAAAKSHATLIKSGVTSPTPWNQLLTAYSLTPLGLVAARQVFDQIPRPDAASWNSLLTAHVSAGAHSAAYHILQAMHARGLAANTFALGPALRSAAAVGCPALGAQLHSLIVKAGLSDNVFAATALLHMYAKCGRTRDARRVFDGMPERNTVSWNALVAGYVESGKGAPAVQLFVEMEREGLRPDEATFAALLTVVDECSCFLMHQLHGKIVKYGSALGLIVLNAAITAYSQCGALANSRRIFDEIGYRRDLISWNAMLGAYASHGMEYEAMGFFASMMRASGVQPDMYSFTSIISACAEHRDHGGTVIHGLVIKKGFEGVTPVCNALIAMYTRFSENCMMEDAYKCFDSLLLKDTFSWNSMLTGYSQHGLSADALRFFRCMQSENVRTDEYAFSAALRSCSDLALLRLGRQIHGLVIHSGFASNNFVSSSLIFMYSKSGILDDATKSFEEADKSSSVPWNSMMFGYAQHGHAQTVLSLFNEMLELKVPLDHITFVGLITACSHAGLVDEGSEILNTMEIRYGIPLRMEHYACGIDLYGRAGQLDKAKELIDSMPFEPDAMVWMTLLGACRIHGNMELATDVASHLLEAEPRQHSTYVLLSSMYSGLGMWSDRAIVQKEMKNKGLSKVPGWSWIEVKNEVHSFNAEDGSHPRMEEIYEMLSLLLQNFPMQPVHQETGGAIDCFMGINQPALVGDDWAHFAHSSALIASGREDLCQYMESDEERVAYTQIFFLSTRLAVALIDGSFNSMRDSDKNKVSSDTVQGNEIS</sequence>
<dbReference type="FunFam" id="1.25.40.10:FF:000682">
    <property type="entry name" value="Pentatricopeptide repeat-containing protein At3g16610"/>
    <property type="match status" value="1"/>
</dbReference>
<dbReference type="Pfam" id="PF01535">
    <property type="entry name" value="PPR"/>
    <property type="match status" value="2"/>
</dbReference>
<dbReference type="Pfam" id="PF13041">
    <property type="entry name" value="PPR_2"/>
    <property type="match status" value="4"/>
</dbReference>
<dbReference type="GO" id="GO:0003723">
    <property type="term" value="F:RNA binding"/>
    <property type="evidence" value="ECO:0007669"/>
    <property type="project" value="InterPro"/>
</dbReference>
<dbReference type="GO" id="GO:0009451">
    <property type="term" value="P:RNA modification"/>
    <property type="evidence" value="ECO:0007669"/>
    <property type="project" value="InterPro"/>
</dbReference>
<dbReference type="PANTHER" id="PTHR24015">
    <property type="entry name" value="OS07G0578800 PROTEIN-RELATED"/>
    <property type="match status" value="1"/>
</dbReference>
<dbReference type="AlphaFoldDB" id="M8BR20"/>
<organism evidence="1">
    <name type="scientific">Aegilops tauschii</name>
    <name type="common">Tausch's goatgrass</name>
    <name type="synonym">Aegilops squarrosa</name>
    <dbReference type="NCBI Taxonomy" id="37682"/>
    <lineage>
        <taxon>Eukaryota</taxon>
        <taxon>Viridiplantae</taxon>
        <taxon>Streptophyta</taxon>
        <taxon>Embryophyta</taxon>
        <taxon>Tracheophyta</taxon>
        <taxon>Spermatophyta</taxon>
        <taxon>Magnoliopsida</taxon>
        <taxon>Liliopsida</taxon>
        <taxon>Poales</taxon>
        <taxon>Poaceae</taxon>
        <taxon>BOP clade</taxon>
        <taxon>Pooideae</taxon>
        <taxon>Triticodae</taxon>
        <taxon>Triticeae</taxon>
        <taxon>Triticinae</taxon>
        <taxon>Aegilops</taxon>
    </lineage>
</organism>
<dbReference type="PANTHER" id="PTHR24015:SF1752">
    <property type="entry name" value="OS08G0375800 PROTEIN"/>
    <property type="match status" value="1"/>
</dbReference>
<dbReference type="Gene3D" id="1.25.40.10">
    <property type="entry name" value="Tetratricopeptide repeat domain"/>
    <property type="match status" value="4"/>
</dbReference>
<reference evidence="1" key="1">
    <citation type="submission" date="2015-06" db="UniProtKB">
        <authorList>
            <consortium name="EnsemblPlants"/>
        </authorList>
    </citation>
    <scope>IDENTIFICATION</scope>
</reference>
<dbReference type="FunFam" id="1.25.40.10:FF:000854">
    <property type="entry name" value="Putative pentatricopeptide repeat-containing protein"/>
    <property type="match status" value="1"/>
</dbReference>
<dbReference type="EnsemblPlants" id="EMT24248">
    <property type="protein sequence ID" value="EMT24248"/>
    <property type="gene ID" value="F775_17803"/>
</dbReference>
<dbReference type="FunFam" id="1.25.40.10:FF:000158">
    <property type="entry name" value="pentatricopeptide repeat-containing protein At2g33680"/>
    <property type="match status" value="1"/>
</dbReference>
<accession>M8BR20</accession>
<dbReference type="NCBIfam" id="TIGR00756">
    <property type="entry name" value="PPR"/>
    <property type="match status" value="5"/>
</dbReference>
<dbReference type="InterPro" id="IPR046848">
    <property type="entry name" value="E_motif"/>
</dbReference>
<dbReference type="PROSITE" id="PS51375">
    <property type="entry name" value="PPR"/>
    <property type="match status" value="6"/>
</dbReference>
<evidence type="ECO:0000313" key="1">
    <source>
        <dbReference type="EnsemblPlants" id="EMT24248"/>
    </source>
</evidence>
<proteinExistence type="predicted"/>
<dbReference type="InterPro" id="IPR011990">
    <property type="entry name" value="TPR-like_helical_dom_sf"/>
</dbReference>
<dbReference type="InterPro" id="IPR046960">
    <property type="entry name" value="PPR_At4g14850-like_plant"/>
</dbReference>
<dbReference type="Pfam" id="PF20431">
    <property type="entry name" value="E_motif"/>
    <property type="match status" value="1"/>
</dbReference>
<name>M8BR20_AEGTA</name>
<protein>
    <recommendedName>
        <fullName evidence="2">Pentatricopeptide repeat-containing protein</fullName>
    </recommendedName>
</protein>